<gene>
    <name evidence="2" type="ORF">SPHA_5450</name>
</gene>
<evidence type="ECO:0000313" key="2">
    <source>
        <dbReference type="EMBL" id="CAE1157938.1"/>
    </source>
</evidence>
<accession>A0A812ATZ2</accession>
<keyword evidence="1" id="KW-1133">Transmembrane helix</keyword>
<sequence length="154" mass="18285">MAHGGRCKKNIHSNVTLTIFYFPLHVSLFLSTKHSLFTFYLPLLLYSFSFLLRFLFQIITPPLFQTPLSVYLFTSPSFFRSFFLAPTYETSFFLSLSFTRIIFPFFVLYFSSSPFSIFLFPFFFYRLRIFLLSRSLAFSLFVILSPSFSRSFQR</sequence>
<name>A0A812ATZ2_ACAPH</name>
<comment type="caution">
    <text evidence="2">The sequence shown here is derived from an EMBL/GenBank/DDBJ whole genome shotgun (WGS) entry which is preliminary data.</text>
</comment>
<organism evidence="2 3">
    <name type="scientific">Acanthosepion pharaonis</name>
    <name type="common">Pharaoh cuttlefish</name>
    <name type="synonym">Sepia pharaonis</name>
    <dbReference type="NCBI Taxonomy" id="158019"/>
    <lineage>
        <taxon>Eukaryota</taxon>
        <taxon>Metazoa</taxon>
        <taxon>Spiralia</taxon>
        <taxon>Lophotrochozoa</taxon>
        <taxon>Mollusca</taxon>
        <taxon>Cephalopoda</taxon>
        <taxon>Coleoidea</taxon>
        <taxon>Decapodiformes</taxon>
        <taxon>Sepiida</taxon>
        <taxon>Sepiina</taxon>
        <taxon>Sepiidae</taxon>
        <taxon>Acanthosepion</taxon>
    </lineage>
</organism>
<feature type="transmembrane region" description="Helical" evidence="1">
    <location>
        <begin position="68"/>
        <end position="88"/>
    </location>
</feature>
<evidence type="ECO:0000313" key="3">
    <source>
        <dbReference type="Proteomes" id="UP000597762"/>
    </source>
</evidence>
<feature type="transmembrane region" description="Helical" evidence="1">
    <location>
        <begin position="37"/>
        <end position="56"/>
    </location>
</feature>
<keyword evidence="3" id="KW-1185">Reference proteome</keyword>
<feature type="transmembrane region" description="Helical" evidence="1">
    <location>
        <begin position="131"/>
        <end position="148"/>
    </location>
</feature>
<keyword evidence="1" id="KW-0812">Transmembrane</keyword>
<dbReference type="Proteomes" id="UP000597762">
    <property type="component" value="Unassembled WGS sequence"/>
</dbReference>
<keyword evidence="1" id="KW-0472">Membrane</keyword>
<dbReference type="AlphaFoldDB" id="A0A812ATZ2"/>
<feature type="transmembrane region" description="Helical" evidence="1">
    <location>
        <begin position="100"/>
        <end position="124"/>
    </location>
</feature>
<proteinExistence type="predicted"/>
<dbReference type="EMBL" id="CAHIKZ030000181">
    <property type="protein sequence ID" value="CAE1157938.1"/>
    <property type="molecule type" value="Genomic_DNA"/>
</dbReference>
<feature type="transmembrane region" description="Helical" evidence="1">
    <location>
        <begin position="12"/>
        <end position="31"/>
    </location>
</feature>
<evidence type="ECO:0000256" key="1">
    <source>
        <dbReference type="SAM" id="Phobius"/>
    </source>
</evidence>
<protein>
    <submittedName>
        <fullName evidence="2">Uncharacterized protein</fullName>
    </submittedName>
</protein>
<reference evidence="2" key="1">
    <citation type="submission" date="2021-01" db="EMBL/GenBank/DDBJ databases">
        <authorList>
            <person name="Li R."/>
            <person name="Bekaert M."/>
        </authorList>
    </citation>
    <scope>NUCLEOTIDE SEQUENCE</scope>
    <source>
        <strain evidence="2">Farmed</strain>
    </source>
</reference>